<evidence type="ECO:0000256" key="2">
    <source>
        <dbReference type="ARBA" id="ARBA00012485"/>
    </source>
</evidence>
<comment type="catalytic activity">
    <reaction evidence="1">
        <text>S-ubiquitinyl-[E2 ubiquitin-conjugating enzyme]-L-cysteine + [acceptor protein]-L-lysine = [E2 ubiquitin-conjugating enzyme]-L-cysteine + N(6)-ubiquitinyl-[acceptor protein]-L-lysine.</text>
        <dbReference type="EC" id="2.3.2.26"/>
    </reaction>
</comment>
<accession>A0AAD7VPF7</accession>
<dbReference type="GO" id="GO:0061630">
    <property type="term" value="F:ubiquitin protein ligase activity"/>
    <property type="evidence" value="ECO:0007669"/>
    <property type="project" value="UniProtKB-EC"/>
</dbReference>
<dbReference type="GeneID" id="80880478"/>
<dbReference type="InterPro" id="IPR044611">
    <property type="entry name" value="E3A/B/C-like"/>
</dbReference>
<evidence type="ECO:0000256" key="5">
    <source>
        <dbReference type="PROSITE-ProRule" id="PRU00104"/>
    </source>
</evidence>
<dbReference type="SMART" id="SM00119">
    <property type="entry name" value="HECTc"/>
    <property type="match status" value="1"/>
</dbReference>
<dbReference type="GO" id="GO:0000209">
    <property type="term" value="P:protein polyubiquitination"/>
    <property type="evidence" value="ECO:0007669"/>
    <property type="project" value="InterPro"/>
</dbReference>
<dbReference type="InterPro" id="IPR000569">
    <property type="entry name" value="HECT_dom"/>
</dbReference>
<proteinExistence type="predicted"/>
<feature type="active site" description="Glycyl thioester intermediate" evidence="5">
    <location>
        <position position="333"/>
    </location>
</feature>
<gene>
    <name evidence="7" type="ORF">POJ06DRAFT_203331</name>
</gene>
<evidence type="ECO:0000259" key="6">
    <source>
        <dbReference type="PROSITE" id="PS50237"/>
    </source>
</evidence>
<keyword evidence="8" id="KW-1185">Reference proteome</keyword>
<dbReference type="PANTHER" id="PTHR45700">
    <property type="entry name" value="UBIQUITIN-PROTEIN LIGASE E3C"/>
    <property type="match status" value="1"/>
</dbReference>
<dbReference type="AlphaFoldDB" id="A0AAD7VPF7"/>
<feature type="domain" description="HECT" evidence="6">
    <location>
        <begin position="35"/>
        <end position="365"/>
    </location>
</feature>
<dbReference type="SUPFAM" id="SSF56204">
    <property type="entry name" value="Hect, E3 ligase catalytic domain"/>
    <property type="match status" value="1"/>
</dbReference>
<evidence type="ECO:0000256" key="3">
    <source>
        <dbReference type="ARBA" id="ARBA00022679"/>
    </source>
</evidence>
<dbReference type="EC" id="2.3.2.26" evidence="2"/>
<keyword evidence="3" id="KW-0808">Transferase</keyword>
<evidence type="ECO:0000256" key="4">
    <source>
        <dbReference type="ARBA" id="ARBA00022786"/>
    </source>
</evidence>
<dbReference type="Pfam" id="PF00632">
    <property type="entry name" value="HECT"/>
    <property type="match status" value="1"/>
</dbReference>
<dbReference type="InterPro" id="IPR035983">
    <property type="entry name" value="Hect_E3_ubiquitin_ligase"/>
</dbReference>
<dbReference type="FunFam" id="3.30.2410.10:FF:000003">
    <property type="entry name" value="probable E3 ubiquitin-protein ligase HERC4 isoform X1"/>
    <property type="match status" value="1"/>
</dbReference>
<comment type="caution">
    <text evidence="7">The sequence shown here is derived from an EMBL/GenBank/DDBJ whole genome shotgun (WGS) entry which is preliminary data.</text>
</comment>
<dbReference type="Gene3D" id="3.90.1750.10">
    <property type="entry name" value="Hect, E3 ligase catalytic domains"/>
    <property type="match status" value="1"/>
</dbReference>
<keyword evidence="4 5" id="KW-0833">Ubl conjugation pathway</keyword>
<sequence length="365" mass="40493">MQYALQRYVQLYFVLDVSRADLLGSVLSGVRAGLNANVLHKPLKVRFFGSGEDGVDHGGVQVELFANVGGKICDPEYGMFTIDSETQRAWFYQGCRDSVDRFQVVGATVGLAVYNGCTVSVSFPKMMYMMLLGETPSRPEDIEDIFPSLAAGLRSVLSDDIEVADLGLTFDYTYATFDGTVTVAMRGNPSPAVTETNKKEYVAEYIEHLSYVTIAPFFDAFKRGWNKLMPDKITKLFTPVELMALTQGQDAPDFDVGQLQRVTRYDDGYSPFHPAIEGFWQIVKSFAPKDRLKLLEFVTACPRVPIVDGISGVTFVIQRNGPDSDRLPTSLTCFGRLLLPEYSSTTKMAHMLRTAIEHSNGFGLV</sequence>
<dbReference type="PANTHER" id="PTHR45700:SF8">
    <property type="entry name" value="HECT-TYPE E3 UBIQUITIN TRANSFERASE"/>
    <property type="match status" value="1"/>
</dbReference>
<organism evidence="7 8">
    <name type="scientific">Lipomyces tetrasporus</name>
    <dbReference type="NCBI Taxonomy" id="54092"/>
    <lineage>
        <taxon>Eukaryota</taxon>
        <taxon>Fungi</taxon>
        <taxon>Dikarya</taxon>
        <taxon>Ascomycota</taxon>
        <taxon>Saccharomycotina</taxon>
        <taxon>Lipomycetes</taxon>
        <taxon>Lipomycetales</taxon>
        <taxon>Lipomycetaceae</taxon>
        <taxon>Lipomyces</taxon>
    </lineage>
</organism>
<dbReference type="RefSeq" id="XP_056040136.1">
    <property type="nucleotide sequence ID" value="XM_056185312.1"/>
</dbReference>
<dbReference type="Proteomes" id="UP001217417">
    <property type="component" value="Unassembled WGS sequence"/>
</dbReference>
<reference evidence="7" key="1">
    <citation type="submission" date="2023-03" db="EMBL/GenBank/DDBJ databases">
        <title>Near-Complete genome sequence of Lipomyces tetrasporous NRRL Y-64009, an oleaginous yeast capable of growing on lignocellulosic hydrolysates.</title>
        <authorList>
            <consortium name="Lawrence Berkeley National Laboratory"/>
            <person name="Jagtap S.S."/>
            <person name="Liu J.-J."/>
            <person name="Walukiewicz H.E."/>
            <person name="Pangilinan J."/>
            <person name="Lipzen A."/>
            <person name="Ahrendt S."/>
            <person name="Koriabine M."/>
            <person name="Cobaugh K."/>
            <person name="Salamov A."/>
            <person name="Yoshinaga Y."/>
            <person name="Ng V."/>
            <person name="Daum C."/>
            <person name="Grigoriev I.V."/>
            <person name="Slininger P.J."/>
            <person name="Dien B.S."/>
            <person name="Jin Y.-S."/>
            <person name="Rao C.V."/>
        </authorList>
    </citation>
    <scope>NUCLEOTIDE SEQUENCE</scope>
    <source>
        <strain evidence="7">NRRL Y-64009</strain>
    </source>
</reference>
<evidence type="ECO:0000313" key="7">
    <source>
        <dbReference type="EMBL" id="KAJ8096686.1"/>
    </source>
</evidence>
<name>A0AAD7VPF7_9ASCO</name>
<dbReference type="Gene3D" id="3.30.2160.10">
    <property type="entry name" value="Hect, E3 ligase catalytic domain"/>
    <property type="match status" value="1"/>
</dbReference>
<dbReference type="Gene3D" id="3.30.2410.10">
    <property type="entry name" value="Hect, E3 ligase catalytic domain"/>
    <property type="match status" value="1"/>
</dbReference>
<evidence type="ECO:0000313" key="8">
    <source>
        <dbReference type="Proteomes" id="UP001217417"/>
    </source>
</evidence>
<protein>
    <recommendedName>
        <fullName evidence="2">HECT-type E3 ubiquitin transferase</fullName>
        <ecNumber evidence="2">2.3.2.26</ecNumber>
    </recommendedName>
</protein>
<dbReference type="EMBL" id="JARPMG010000013">
    <property type="protein sequence ID" value="KAJ8096686.1"/>
    <property type="molecule type" value="Genomic_DNA"/>
</dbReference>
<dbReference type="PROSITE" id="PS50237">
    <property type="entry name" value="HECT"/>
    <property type="match status" value="1"/>
</dbReference>
<evidence type="ECO:0000256" key="1">
    <source>
        <dbReference type="ARBA" id="ARBA00000885"/>
    </source>
</evidence>